<reference evidence="3 4" key="1">
    <citation type="submission" date="2024-11" db="EMBL/GenBank/DDBJ databases">
        <title>Chromosome-level genome assembly of Eucalyptus globulus Labill. provides insights into its genome evolution.</title>
        <authorList>
            <person name="Li X."/>
        </authorList>
    </citation>
    <scope>NUCLEOTIDE SEQUENCE [LARGE SCALE GENOMIC DNA]</scope>
    <source>
        <strain evidence="3">CL2024</strain>
        <tissue evidence="3">Fresh tender leaves</tissue>
    </source>
</reference>
<feature type="transmembrane region" description="Helical" evidence="1">
    <location>
        <begin position="123"/>
        <end position="145"/>
    </location>
</feature>
<dbReference type="AlphaFoldDB" id="A0ABD3J650"/>
<accession>A0ABD3J650</accession>
<name>A0ABD3J650_EUCGL</name>
<keyword evidence="1" id="KW-1133">Transmembrane helix</keyword>
<dbReference type="PANTHER" id="PTHR31325">
    <property type="entry name" value="OS01G0798800 PROTEIN-RELATED"/>
    <property type="match status" value="1"/>
</dbReference>
<feature type="transmembrane region" description="Helical" evidence="1">
    <location>
        <begin position="84"/>
        <end position="103"/>
    </location>
</feature>
<proteinExistence type="predicted"/>
<dbReference type="EMBL" id="JBJKBG010000009">
    <property type="protein sequence ID" value="KAL3722065.1"/>
    <property type="molecule type" value="Genomic_DNA"/>
</dbReference>
<feature type="domain" description="DUF4220" evidence="2">
    <location>
        <begin position="53"/>
        <end position="390"/>
    </location>
</feature>
<comment type="caution">
    <text evidence="3">The sequence shown here is derived from an EMBL/GenBank/DDBJ whole genome shotgun (WGS) entry which is preliminary data.</text>
</comment>
<evidence type="ECO:0000256" key="1">
    <source>
        <dbReference type="SAM" id="Phobius"/>
    </source>
</evidence>
<gene>
    <name evidence="3" type="ORF">ACJRO7_034422</name>
</gene>
<evidence type="ECO:0000259" key="2">
    <source>
        <dbReference type="Pfam" id="PF13968"/>
    </source>
</evidence>
<dbReference type="Pfam" id="PF04578">
    <property type="entry name" value="DUF594"/>
    <property type="match status" value="1"/>
</dbReference>
<evidence type="ECO:0000313" key="4">
    <source>
        <dbReference type="Proteomes" id="UP001634007"/>
    </source>
</evidence>
<protein>
    <recommendedName>
        <fullName evidence="2">DUF4220 domain-containing protein</fullName>
    </recommendedName>
</protein>
<dbReference type="InterPro" id="IPR025315">
    <property type="entry name" value="DUF4220"/>
</dbReference>
<dbReference type="Proteomes" id="UP001634007">
    <property type="component" value="Unassembled WGS sequence"/>
</dbReference>
<keyword evidence="4" id="KW-1185">Reference proteome</keyword>
<dbReference type="InterPro" id="IPR007658">
    <property type="entry name" value="DUF594"/>
</dbReference>
<feature type="transmembrane region" description="Helical" evidence="1">
    <location>
        <begin position="295"/>
        <end position="315"/>
    </location>
</feature>
<organism evidence="3 4">
    <name type="scientific">Eucalyptus globulus</name>
    <name type="common">Tasmanian blue gum</name>
    <dbReference type="NCBI Taxonomy" id="34317"/>
    <lineage>
        <taxon>Eukaryota</taxon>
        <taxon>Viridiplantae</taxon>
        <taxon>Streptophyta</taxon>
        <taxon>Embryophyta</taxon>
        <taxon>Tracheophyta</taxon>
        <taxon>Spermatophyta</taxon>
        <taxon>Magnoliopsida</taxon>
        <taxon>eudicotyledons</taxon>
        <taxon>Gunneridae</taxon>
        <taxon>Pentapetalae</taxon>
        <taxon>rosids</taxon>
        <taxon>malvids</taxon>
        <taxon>Myrtales</taxon>
        <taxon>Myrtaceae</taxon>
        <taxon>Myrtoideae</taxon>
        <taxon>Eucalypteae</taxon>
        <taxon>Eucalyptus</taxon>
    </lineage>
</organism>
<evidence type="ECO:0000313" key="3">
    <source>
        <dbReference type="EMBL" id="KAL3722065.1"/>
    </source>
</evidence>
<dbReference type="Pfam" id="PF13968">
    <property type="entry name" value="DUF4220"/>
    <property type="match status" value="1"/>
</dbReference>
<feature type="transmembrane region" description="Helical" evidence="1">
    <location>
        <begin position="327"/>
        <end position="350"/>
    </location>
</feature>
<feature type="transmembrane region" description="Helical" evidence="1">
    <location>
        <begin position="44"/>
        <end position="63"/>
    </location>
</feature>
<keyword evidence="1" id="KW-0472">Membrane</keyword>
<sequence length="716" mass="82666">MGFSLLLRSTRELWKEWEMRLLVLLSLFLQLTLATQVSQRKYKFRIWIHVMIWTAYTLADSITNDALGIFSNRLANIKDTKGTIDAKTQITAFWAPFLLLHLGGPDVITSFVMEDNELWLRQFLRLCIQVGLSTLLMLAVGMILVGLMKYAERVLCLYLASKGKLRESMLSLPDFDPINPRIMEQRTLREEEGYQVEIDDVLDVQTLEDFTMSSGQAFDERNAIALFKAYELFKVFKLLFLGLIHNFCDLETSKRMFMNSAMDSVTAFWIVEIEFGFMYDLLHTKVPLLNRAWGIIRWLISLSVLCAVLVFFSLQDKKDYAKVDICITFLLISVAILLEIYTGLLALSSYRIDHWRLRRPGGSTISSAVAFLQICPNPRWSNSVAQFSLLGSSIRRRNRICSKYPWLAKLDEKLEKSFYIDYKGVKSNIKEWTFHHKRETVACLEGRSGLEGQLTSLEQEASEVLTRSKNGHLNWSVKDMEFDESILTWHIATELCHDEDRNWRNGQRPEDITNFKMSKLVSRYMLYLMLLHPSMLPAGIGMLRYKDTSIHVQKFLEGKPAVTSKNEGGVASVIIKWVQKLFKEEEYIHTGVERCKERHRSRESRDLCELCHLLRREGNMRRGKSTSVLFDACYLASQLNNIESGEFGSKWRLISTVWAKLLIYAACQCKSYEHRESLSRGGGELLSHIWLLMAHLGFAKAVETIKSQSALKLIKY</sequence>
<keyword evidence="1" id="KW-0812">Transmembrane</keyword>